<dbReference type="VEuPathDB" id="TriTrypDB:ADEAN_000712100"/>
<feature type="compositionally biased region" description="Low complexity" evidence="1">
    <location>
        <begin position="555"/>
        <end position="568"/>
    </location>
</feature>
<dbReference type="GO" id="GO:0016757">
    <property type="term" value="F:glycosyltransferase activity"/>
    <property type="evidence" value="ECO:0007669"/>
    <property type="project" value="UniProtKB-KW"/>
</dbReference>
<dbReference type="InterPro" id="IPR021047">
    <property type="entry name" value="Mannosyltransferase_CMT1"/>
</dbReference>
<organism evidence="2 3">
    <name type="scientific">Angomonas deanei</name>
    <dbReference type="NCBI Taxonomy" id="59799"/>
    <lineage>
        <taxon>Eukaryota</taxon>
        <taxon>Discoba</taxon>
        <taxon>Euglenozoa</taxon>
        <taxon>Kinetoplastea</taxon>
        <taxon>Metakinetoplastina</taxon>
        <taxon>Trypanosomatida</taxon>
        <taxon>Trypanosomatidae</taxon>
        <taxon>Strigomonadinae</taxon>
        <taxon>Angomonas</taxon>
    </lineage>
</organism>
<feature type="compositionally biased region" description="Polar residues" evidence="1">
    <location>
        <begin position="569"/>
        <end position="579"/>
    </location>
</feature>
<protein>
    <submittedName>
        <fullName evidence="2">Cryptococcal mannosyltransferase 1, putative</fullName>
    </submittedName>
</protein>
<feature type="region of interest" description="Disordered" evidence="1">
    <location>
        <begin position="545"/>
        <end position="579"/>
    </location>
</feature>
<dbReference type="OrthoDB" id="262547at2759"/>
<reference evidence="2 3" key="1">
    <citation type="submission" date="2020-08" db="EMBL/GenBank/DDBJ databases">
        <authorList>
            <person name="Newling K."/>
            <person name="Davey J."/>
            <person name="Forrester S."/>
        </authorList>
    </citation>
    <scope>NUCLEOTIDE SEQUENCE [LARGE SCALE GENOMIC DNA]</scope>
    <source>
        <strain evidence="3">Crithidia deanei Carvalho (ATCC PRA-265)</strain>
    </source>
</reference>
<keyword evidence="3" id="KW-1185">Reference proteome</keyword>
<dbReference type="AlphaFoldDB" id="A0A7G2CN29"/>
<proteinExistence type="predicted"/>
<evidence type="ECO:0000313" key="3">
    <source>
        <dbReference type="Proteomes" id="UP000515908"/>
    </source>
</evidence>
<evidence type="ECO:0000313" key="2">
    <source>
        <dbReference type="EMBL" id="CAD2219612.1"/>
    </source>
</evidence>
<accession>A0A7G2CN29</accession>
<dbReference type="PANTHER" id="PTHR34144">
    <property type="entry name" value="CHROMOSOME 8, WHOLE GENOME SHOTGUN SEQUENCE"/>
    <property type="match status" value="1"/>
</dbReference>
<dbReference type="Proteomes" id="UP000515908">
    <property type="component" value="Chromosome 14"/>
</dbReference>
<sequence>MRVDREMDTFPTPKKNPDGSIAVNEGRDFVEVEEEEEPFVAPHFSSCCTHVSLGIFFLLLLLLSVINHEAIDAAFYYNDDVLETLESTTSYPETFPYLSEYPELQYSLMIDHNHKQITGSKKPVAHVPQMKDTQDGRSFMSADRLSEYRLFAVPKLSDGALEDNYASKLLRDNDRSFAERCKKSTAQRSTTTDGKLPRLKVSLDTDWNTVREMHFEPFDYSSGGRVEVDYSILPHVVPDWEEKQQKNKWFLFHPSEVSAIKEDLLLQFRDFSWNRFYLALNLYNNEDYIPYLTGALVSFFQDELEPLLKKLRDTDDTAGGSTLERSVIISIYLNEDKQETALLVKEFLLPHLKLLPLFADTPDNTNKIYLTTKGSCLKHNYKRKSLDRIEWLACVRNKALEPLYEDGMALFGVDEDKAAEESRTMAVLFLNDILFQPRDLITLLNSKTEAEIAKQEFFVYPRHDPTSPVVFDENENNLNFNPNVKNVEMTGFDMACGMDFYTFFYDTLVSRDIEGRLLLETYPYTMHKPTRRALRRILFSTTTKTLAGRPESIGPTTSSTTRTPSRTPQTALVCTTPSP</sequence>
<dbReference type="PANTHER" id="PTHR34144:SF7">
    <property type="entry name" value="EXPORT PROTEIN (CAP59), PUTATIVE (AFU_ORTHOLOGUE AFUA_7G05020)-RELATED"/>
    <property type="match status" value="1"/>
</dbReference>
<name>A0A7G2CN29_9TRYP</name>
<keyword evidence="2" id="KW-0328">Glycosyltransferase</keyword>
<dbReference type="Pfam" id="PF11735">
    <property type="entry name" value="CAP59_mtransfer"/>
    <property type="match status" value="1"/>
</dbReference>
<evidence type="ECO:0000256" key="1">
    <source>
        <dbReference type="SAM" id="MobiDB-lite"/>
    </source>
</evidence>
<keyword evidence="2" id="KW-0808">Transferase</keyword>
<gene>
    <name evidence="2" type="ORF">ADEAN_000712100</name>
</gene>
<dbReference type="EMBL" id="LR877158">
    <property type="protein sequence ID" value="CAD2219612.1"/>
    <property type="molecule type" value="Genomic_DNA"/>
</dbReference>